<dbReference type="InterPro" id="IPR004474">
    <property type="entry name" value="LytR_CpsA_psr"/>
</dbReference>
<evidence type="ECO:0000256" key="1">
    <source>
        <dbReference type="ARBA" id="ARBA00006068"/>
    </source>
</evidence>
<dbReference type="AlphaFoldDB" id="A0A1Q5PS15"/>
<dbReference type="InterPro" id="IPR050922">
    <property type="entry name" value="LytR/CpsA/Psr_CW_biosynth"/>
</dbReference>
<name>A0A1Q5PS15_9ACTO</name>
<dbReference type="Gene3D" id="3.40.630.190">
    <property type="entry name" value="LCP protein"/>
    <property type="match status" value="1"/>
</dbReference>
<reference evidence="4" key="1">
    <citation type="submission" date="2016-11" db="EMBL/GenBank/DDBJ databases">
        <title>Actinomyces gypaetusis sp. nov. isolated from Gypaetus barbatus in Qinghai Tibet Plateau China.</title>
        <authorList>
            <person name="Meng X."/>
        </authorList>
    </citation>
    <scope>NUCLEOTIDE SEQUENCE [LARGE SCALE GENOMIC DNA]</scope>
    <source>
        <strain evidence="4">DSM 15383</strain>
    </source>
</reference>
<dbReference type="PANTHER" id="PTHR33392:SF6">
    <property type="entry name" value="POLYISOPRENYL-TEICHOIC ACID--PEPTIDOGLYCAN TEICHOIC ACID TRANSFERASE TAGU"/>
    <property type="match status" value="1"/>
</dbReference>
<gene>
    <name evidence="3" type="ORF">BM477_02260</name>
</gene>
<feature type="domain" description="Cell envelope-related transcriptional attenuator" evidence="2">
    <location>
        <begin position="61"/>
        <end position="204"/>
    </location>
</feature>
<dbReference type="NCBIfam" id="TIGR00350">
    <property type="entry name" value="lytR_cpsA_psr"/>
    <property type="match status" value="1"/>
</dbReference>
<dbReference type="STRING" id="156892.BM477_02260"/>
<accession>A0A1Q5PS15</accession>
<evidence type="ECO:0000313" key="3">
    <source>
        <dbReference type="EMBL" id="OKL50378.1"/>
    </source>
</evidence>
<dbReference type="Proteomes" id="UP000186465">
    <property type="component" value="Unassembled WGS sequence"/>
</dbReference>
<sequence length="301" mass="31927">MVVAALIGWPAFLYSNASSKLEHIEALSDAPATAGTTYLIAGSDRRGDEGGIAADGTEGERTDSMILIHKADNGVVSVVSLPRDADVKIPGHKHNKLNAAFSYGGAPLLVSTVEQLTGMKVDHFAIVGMGGVSQIVDAIGGVNLCLDYDVNDQNSALNWKSGCHDVDGPTALAFARMRYADPRGDIGRQERQRQVIAQVVKKATSPSTLINPASQYRLSGAGAQTVRVDHSSGLMDLAHLVFAYRSASQANLLGTPPIKNLNYRAGHGSSVQLDPELAPQFFKKVKNGSVQPGDFNQYTGK</sequence>
<dbReference type="PANTHER" id="PTHR33392">
    <property type="entry name" value="POLYISOPRENYL-TEICHOIC ACID--PEPTIDOGLYCAN TEICHOIC ACID TRANSFERASE TAGU"/>
    <property type="match status" value="1"/>
</dbReference>
<organism evidence="3 4">
    <name type="scientific">Boudabousia marimammalium</name>
    <dbReference type="NCBI Taxonomy" id="156892"/>
    <lineage>
        <taxon>Bacteria</taxon>
        <taxon>Bacillati</taxon>
        <taxon>Actinomycetota</taxon>
        <taxon>Actinomycetes</taxon>
        <taxon>Actinomycetales</taxon>
        <taxon>Actinomycetaceae</taxon>
        <taxon>Boudabousia</taxon>
    </lineage>
</organism>
<keyword evidence="4" id="KW-1185">Reference proteome</keyword>
<evidence type="ECO:0000313" key="4">
    <source>
        <dbReference type="Proteomes" id="UP000186465"/>
    </source>
</evidence>
<proteinExistence type="inferred from homology"/>
<comment type="caution">
    <text evidence="3">The sequence shown here is derived from an EMBL/GenBank/DDBJ whole genome shotgun (WGS) entry which is preliminary data.</text>
</comment>
<dbReference type="EMBL" id="MPDM01000002">
    <property type="protein sequence ID" value="OKL50378.1"/>
    <property type="molecule type" value="Genomic_DNA"/>
</dbReference>
<protein>
    <submittedName>
        <fullName evidence="3">Transcriptional regulator</fullName>
    </submittedName>
</protein>
<comment type="similarity">
    <text evidence="1">Belongs to the LytR/CpsA/Psr (LCP) family.</text>
</comment>
<evidence type="ECO:0000259" key="2">
    <source>
        <dbReference type="Pfam" id="PF03816"/>
    </source>
</evidence>
<dbReference type="Pfam" id="PF03816">
    <property type="entry name" value="LytR_cpsA_psr"/>
    <property type="match status" value="1"/>
</dbReference>